<dbReference type="PANTHER" id="PTHR19842:SF0">
    <property type="entry name" value="TARGET OF RAPAMYCIN COMPLEX SUBUNIT LST8"/>
    <property type="match status" value="1"/>
</dbReference>
<dbReference type="InterPro" id="IPR001680">
    <property type="entry name" value="WD40_rpt"/>
</dbReference>
<dbReference type="GO" id="GO:0032956">
    <property type="term" value="P:regulation of actin cytoskeleton organization"/>
    <property type="evidence" value="ECO:0007669"/>
    <property type="project" value="TreeGrafter"/>
</dbReference>
<dbReference type="Proteomes" id="UP000504635">
    <property type="component" value="Unplaced"/>
</dbReference>
<name>A0A6J2Y6G1_SITOR</name>
<dbReference type="PROSITE" id="PS50082">
    <property type="entry name" value="WD_REPEATS_2"/>
    <property type="match status" value="4"/>
</dbReference>
<dbReference type="GO" id="GO:0032535">
    <property type="term" value="P:regulation of cellular component size"/>
    <property type="evidence" value="ECO:0007669"/>
    <property type="project" value="UniProtKB-ARBA"/>
</dbReference>
<feature type="repeat" description="WD" evidence="6">
    <location>
        <begin position="271"/>
        <end position="305"/>
    </location>
</feature>
<keyword evidence="8" id="KW-1185">Reference proteome</keyword>
<dbReference type="PROSITE" id="PS00678">
    <property type="entry name" value="WD_REPEATS_1"/>
    <property type="match status" value="3"/>
</dbReference>
<feature type="repeat" description="WD" evidence="6">
    <location>
        <begin position="13"/>
        <end position="35"/>
    </location>
</feature>
<dbReference type="CTD" id="31903"/>
<dbReference type="GO" id="GO:0005737">
    <property type="term" value="C:cytoplasm"/>
    <property type="evidence" value="ECO:0007669"/>
    <property type="project" value="UniProtKB-SubCell"/>
</dbReference>
<dbReference type="InterPro" id="IPR037588">
    <property type="entry name" value="MLST8"/>
</dbReference>
<dbReference type="Pfam" id="PF00400">
    <property type="entry name" value="WD40"/>
    <property type="match status" value="5"/>
</dbReference>
<dbReference type="InterPro" id="IPR019775">
    <property type="entry name" value="WD40_repeat_CS"/>
</dbReference>
<evidence type="ECO:0000256" key="7">
    <source>
        <dbReference type="RuleBase" id="RU369068"/>
    </source>
</evidence>
<keyword evidence="3 7" id="KW-0963">Cytoplasm</keyword>
<evidence type="ECO:0000256" key="4">
    <source>
        <dbReference type="ARBA" id="ARBA00022574"/>
    </source>
</evidence>
<evidence type="ECO:0000313" key="9">
    <source>
        <dbReference type="RefSeq" id="XP_030758560.1"/>
    </source>
</evidence>
<feature type="repeat" description="WD" evidence="6">
    <location>
        <begin position="221"/>
        <end position="262"/>
    </location>
</feature>
<dbReference type="InterPro" id="IPR036322">
    <property type="entry name" value="WD40_repeat_dom_sf"/>
</dbReference>
<dbReference type="PROSITE" id="PS50294">
    <property type="entry name" value="WD_REPEATS_REGION"/>
    <property type="match status" value="2"/>
</dbReference>
<evidence type="ECO:0000256" key="3">
    <source>
        <dbReference type="ARBA" id="ARBA00022490"/>
    </source>
</evidence>
<dbReference type="InterPro" id="IPR020472">
    <property type="entry name" value="WD40_PAC1"/>
</dbReference>
<sequence length="324" mass="36316">MVTDGQDNEQIILATGGYDHTIKLWQTHTGMCHRTMQHSESQVNALEITPDKKLLAAASYQHINMYDLLSNNPNSIVNYEGTSKNVTCVGFNDDGRLMYSGGEDGRVRIWDLRSKNINCSNTFETLPGSGSSLSPINCAALHPNQIELFLGDQNGIIYRWDVRTPLNQQFIPENDVTILDIDISPDGTQMASVNNKGNAYIWNLSSTDIDGKTSLQPRHKFTAHKRAALKCKYSPDSCFLITTSADQTAKIWDTEDYNLQKELKQDSQRWVWDAAWSADSQYVFTASSDSCAKLWNVSKGTMEREYAGHQKAVTALAFRDTVIN</sequence>
<dbReference type="InterPro" id="IPR015943">
    <property type="entry name" value="WD40/YVTN_repeat-like_dom_sf"/>
</dbReference>
<organism evidence="8 9">
    <name type="scientific">Sitophilus oryzae</name>
    <name type="common">Rice weevil</name>
    <name type="synonym">Curculio oryzae</name>
    <dbReference type="NCBI Taxonomy" id="7048"/>
    <lineage>
        <taxon>Eukaryota</taxon>
        <taxon>Metazoa</taxon>
        <taxon>Ecdysozoa</taxon>
        <taxon>Arthropoda</taxon>
        <taxon>Hexapoda</taxon>
        <taxon>Insecta</taxon>
        <taxon>Pterygota</taxon>
        <taxon>Neoptera</taxon>
        <taxon>Endopterygota</taxon>
        <taxon>Coleoptera</taxon>
        <taxon>Polyphaga</taxon>
        <taxon>Cucujiformia</taxon>
        <taxon>Curculionidae</taxon>
        <taxon>Dryophthorinae</taxon>
        <taxon>Sitophilus</taxon>
    </lineage>
</organism>
<dbReference type="InParanoid" id="A0A6J2Y6G1"/>
<proteinExistence type="inferred from homology"/>
<reference evidence="9" key="1">
    <citation type="submission" date="2025-08" db="UniProtKB">
        <authorList>
            <consortium name="RefSeq"/>
        </authorList>
    </citation>
    <scope>IDENTIFICATION</scope>
    <source>
        <tissue evidence="9">Gonads</tissue>
    </source>
</reference>
<evidence type="ECO:0000256" key="1">
    <source>
        <dbReference type="ARBA" id="ARBA00004496"/>
    </source>
</evidence>
<dbReference type="OrthoDB" id="400at2759"/>
<dbReference type="GeneID" id="115884202"/>
<dbReference type="PRINTS" id="PR00320">
    <property type="entry name" value="GPROTEINBRPT"/>
</dbReference>
<dbReference type="GO" id="GO:0031931">
    <property type="term" value="C:TORC1 complex"/>
    <property type="evidence" value="ECO:0007669"/>
    <property type="project" value="UniProtKB-UniRule"/>
</dbReference>
<evidence type="ECO:0000256" key="2">
    <source>
        <dbReference type="ARBA" id="ARBA00009890"/>
    </source>
</evidence>
<dbReference type="KEGG" id="soy:115884202"/>
<feature type="repeat" description="WD" evidence="6">
    <location>
        <begin position="79"/>
        <end position="120"/>
    </location>
</feature>
<comment type="subcellular location">
    <subcellularLocation>
        <location evidence="1 7">Cytoplasm</location>
    </subcellularLocation>
</comment>
<protein>
    <recommendedName>
        <fullName evidence="7">Target of rapamycin complex subunit lst8</fullName>
        <shortName evidence="7">TORC subunit lst8</shortName>
    </recommendedName>
</protein>
<dbReference type="GO" id="GO:0031932">
    <property type="term" value="C:TORC2 complex"/>
    <property type="evidence" value="ECO:0007669"/>
    <property type="project" value="UniProtKB-UniRule"/>
</dbReference>
<comment type="subunit">
    <text evidence="7">Part of TORC1 complex. Part of the TORC2 complex.</text>
</comment>
<dbReference type="CDD" id="cd00200">
    <property type="entry name" value="WD40"/>
    <property type="match status" value="1"/>
</dbReference>
<dbReference type="FunFam" id="2.130.10.10:FF:000505">
    <property type="entry name" value="Blast:Protein LST8 homolog"/>
    <property type="match status" value="1"/>
</dbReference>
<comment type="function">
    <text evidence="7">Subunit of TORC1 and TORC2, which regulate cell growth and survival in response to nutrient and hormonal signals.</text>
</comment>
<evidence type="ECO:0000256" key="5">
    <source>
        <dbReference type="ARBA" id="ARBA00022737"/>
    </source>
</evidence>
<dbReference type="SUPFAM" id="SSF50978">
    <property type="entry name" value="WD40 repeat-like"/>
    <property type="match status" value="1"/>
</dbReference>
<dbReference type="Gene3D" id="2.130.10.10">
    <property type="entry name" value="YVTN repeat-like/Quinoprotein amine dehydrogenase"/>
    <property type="match status" value="1"/>
</dbReference>
<dbReference type="FunCoup" id="A0A6J2Y6G1">
    <property type="interactions" value="1056"/>
</dbReference>
<keyword evidence="5 7" id="KW-0677">Repeat</keyword>
<dbReference type="GO" id="GO:0051897">
    <property type="term" value="P:positive regulation of phosphatidylinositol 3-kinase/protein kinase B signal transduction"/>
    <property type="evidence" value="ECO:0007669"/>
    <property type="project" value="UniProtKB-ARBA"/>
</dbReference>
<dbReference type="AlphaFoldDB" id="A0A6J2Y6G1"/>
<dbReference type="PANTHER" id="PTHR19842">
    <property type="entry name" value="G BETA-LIKE PROTEIN GBL"/>
    <property type="match status" value="1"/>
</dbReference>
<evidence type="ECO:0000313" key="8">
    <source>
        <dbReference type="Proteomes" id="UP000504635"/>
    </source>
</evidence>
<dbReference type="SMART" id="SM00320">
    <property type="entry name" value="WD40"/>
    <property type="match status" value="6"/>
</dbReference>
<evidence type="ECO:0000256" key="6">
    <source>
        <dbReference type="PROSITE-ProRule" id="PRU00221"/>
    </source>
</evidence>
<dbReference type="RefSeq" id="XP_030758560.1">
    <property type="nucleotide sequence ID" value="XM_030902700.1"/>
</dbReference>
<comment type="similarity">
    <text evidence="2 7">Belongs to the WD repeat LST8 family.</text>
</comment>
<dbReference type="GO" id="GO:0038203">
    <property type="term" value="P:TORC2 signaling"/>
    <property type="evidence" value="ECO:0007669"/>
    <property type="project" value="UniProtKB-ARBA"/>
</dbReference>
<accession>A0A6J2Y6G1</accession>
<keyword evidence="4 6" id="KW-0853">WD repeat</keyword>
<gene>
    <name evidence="9" type="primary">LOC115884202</name>
</gene>